<dbReference type="PROSITE" id="PS50219">
    <property type="entry name" value="CNH"/>
    <property type="match status" value="1"/>
</dbReference>
<dbReference type="Pfam" id="PF23582">
    <property type="entry name" value="WHD_RGF3"/>
    <property type="match status" value="1"/>
</dbReference>
<dbReference type="FunCoup" id="A0A165H461">
    <property type="interactions" value="97"/>
</dbReference>
<feature type="region of interest" description="Disordered" evidence="3">
    <location>
        <begin position="14"/>
        <end position="146"/>
    </location>
</feature>
<evidence type="ECO:0000256" key="3">
    <source>
        <dbReference type="SAM" id="MobiDB-lite"/>
    </source>
</evidence>
<dbReference type="InterPro" id="IPR001849">
    <property type="entry name" value="PH_domain"/>
</dbReference>
<dbReference type="STRING" id="1328760.A0A165H461"/>
<feature type="domain" description="CNH" evidence="6">
    <location>
        <begin position="1400"/>
        <end position="1702"/>
    </location>
</feature>
<dbReference type="GeneID" id="28897769"/>
<dbReference type="SMART" id="SM00036">
    <property type="entry name" value="CNH"/>
    <property type="match status" value="1"/>
</dbReference>
<feature type="region of interest" description="Disordered" evidence="3">
    <location>
        <begin position="290"/>
        <end position="374"/>
    </location>
</feature>
<feature type="region of interest" description="Disordered" evidence="3">
    <location>
        <begin position="693"/>
        <end position="728"/>
    </location>
</feature>
<dbReference type="InterPro" id="IPR041675">
    <property type="entry name" value="PH_5"/>
</dbReference>
<dbReference type="PANTHER" id="PTHR46572:SF1">
    <property type="entry name" value="RHO1 GUANINE NUCLEOTIDE EXCHANGE FACTOR TUS1"/>
    <property type="match status" value="1"/>
</dbReference>
<gene>
    <name evidence="7" type="ORF">L228DRAFT_247387</name>
</gene>
<dbReference type="InterPro" id="IPR011993">
    <property type="entry name" value="PH-like_dom_sf"/>
</dbReference>
<dbReference type="Pfam" id="PF15405">
    <property type="entry name" value="PH_5"/>
    <property type="match status" value="1"/>
</dbReference>
<dbReference type="Proteomes" id="UP000076632">
    <property type="component" value="Unassembled WGS sequence"/>
</dbReference>
<keyword evidence="1" id="KW-0597">Phosphoprotein</keyword>
<dbReference type="PROSITE" id="PS50010">
    <property type="entry name" value="DH_2"/>
    <property type="match status" value="1"/>
</dbReference>
<reference evidence="7 8" key="1">
    <citation type="journal article" date="2016" name="Fungal Biol.">
        <title>The genome of Xylona heveae provides a window into fungal endophytism.</title>
        <authorList>
            <person name="Gazis R."/>
            <person name="Kuo A."/>
            <person name="Riley R."/>
            <person name="LaButti K."/>
            <person name="Lipzen A."/>
            <person name="Lin J."/>
            <person name="Amirebrahimi M."/>
            <person name="Hesse C.N."/>
            <person name="Spatafora J.W."/>
            <person name="Henrissat B."/>
            <person name="Hainaut M."/>
            <person name="Grigoriev I.V."/>
            <person name="Hibbett D.S."/>
        </authorList>
    </citation>
    <scope>NUCLEOTIDE SEQUENCE [LARGE SCALE GENOMIC DNA]</scope>
    <source>
        <strain evidence="7 8">TC161</strain>
    </source>
</reference>
<keyword evidence="8" id="KW-1185">Reference proteome</keyword>
<dbReference type="InterPro" id="IPR052233">
    <property type="entry name" value="Rho-type_GEFs"/>
</dbReference>
<dbReference type="Pfam" id="PF00621">
    <property type="entry name" value="RhoGEF"/>
    <property type="match status" value="1"/>
</dbReference>
<evidence type="ECO:0000256" key="2">
    <source>
        <dbReference type="ARBA" id="ARBA00022658"/>
    </source>
</evidence>
<dbReference type="SUPFAM" id="SSF48065">
    <property type="entry name" value="DBL homology domain (DH-domain)"/>
    <property type="match status" value="1"/>
</dbReference>
<feature type="region of interest" description="Disordered" evidence="3">
    <location>
        <begin position="265"/>
        <end position="284"/>
    </location>
</feature>
<dbReference type="InParanoid" id="A0A165H461"/>
<evidence type="ECO:0000259" key="5">
    <source>
        <dbReference type="PROSITE" id="PS50010"/>
    </source>
</evidence>
<dbReference type="InterPro" id="IPR035899">
    <property type="entry name" value="DBL_dom_sf"/>
</dbReference>
<feature type="domain" description="PH" evidence="4">
    <location>
        <begin position="1168"/>
        <end position="1333"/>
    </location>
</feature>
<feature type="compositionally biased region" description="Polar residues" evidence="3">
    <location>
        <begin position="207"/>
        <end position="222"/>
    </location>
</feature>
<dbReference type="OrthoDB" id="660555at2759"/>
<evidence type="ECO:0000313" key="7">
    <source>
        <dbReference type="EMBL" id="KZF22961.1"/>
    </source>
</evidence>
<dbReference type="Gene3D" id="2.30.29.30">
    <property type="entry name" value="Pleckstrin-homology domain (PH domain)/Phosphotyrosine-binding domain (PTB)"/>
    <property type="match status" value="1"/>
</dbReference>
<protein>
    <recommendedName>
        <fullName evidence="9">Rho1 guanine nucleotide exchange factor 3</fullName>
    </recommendedName>
</protein>
<dbReference type="EMBL" id="KV407458">
    <property type="protein sequence ID" value="KZF22961.1"/>
    <property type="molecule type" value="Genomic_DNA"/>
</dbReference>
<dbReference type="InterPro" id="IPR001180">
    <property type="entry name" value="CNH_dom"/>
</dbReference>
<sequence length="1738" mass="192029">MSYYRNGQNFHFQQTATAFPPPPRSGGLQSPTQPFLERSPSFDRGDDASYVGESAGRPSEYGTMMGGNEVPRSNQNTLGIAEEPYMGGSNPPSGHPPPAPYIPTGHQPQYQATSPPGGYTAYSSQQYPVPPSEYNPAAYGSVNATQGPVHQPYNPAAYRSSSFSYQATSPNSVYGASPTSFISSTSYPSPALAYVPQTPPQRHDSQYSHPSRPSPYVGSTSAPYAPYQPISTTYASYSPEYAAHPPQSARRGSDYFDIDEYYAANSPQRSNSQSYSLHSPASSFDSKRMNLQHHSLPSPPQHGSQTVAGVNGLSGAGPGDDVPPIPPQHSPQRTNTTGRHPQLRPLPGPPPDASIRSDLGVSNGGSAAPTMQGMVQDNVWTEVEEELMRADSRSRGRRRSPVAPMGRHSPIHEEAEPDPLFASSITAPTASHHISEIDEDLTNGIGSSDAYSEGSDAEAAAGLAALRMEEEREMADRAHGRAADYRLFPGYGPAAPEEHPVAGHESDSDYAHVDMGLYGGGYDVQLHYGDDPSIIAAHTQEDVGPLETPQRPLPMPDVPWSTDERFHEGIYDDLGQYGPDSTGADGFGMGGLSEPTPERRRLSFEEGDEGTLVDAQGFPISPSALPSQEYPELFYHPGMSSQRPLPSVSAASTAIAPEQHDALFDIYDARAEIPPSTDTLSYLSTADSRASTLVTPSGTMVPRSSSLSSYSSTPQAIPPIRSKTDADERPFRLSRQQQMNVRLAGSKTDSVYDSSAPQSTVALDLPEIPMGKVLNPAKLSTSDFKKCSEPWALSSVVSWLRQMSEGSTDLKEQTVVDGIVALFTHKVPTMNVADAETLAALIVKQMLKHGVLVYDEEWVKFTSETMSGVIYQLTGTGCYSPRVHMTNESGRCYASHCQRTLKKVNLQAHALEPQKKLEDWVTFYKIKMEDLEGVNKKEIERQNILHEIVQTEDQFMDQLDVVRQLYRDQLRVCNPPIISPKRIQQFLSDVFGKVDAIQKVNEDYLLAQLKYRQQEQGPWIVGFSGIFREWIRKAKAAYIDYAASFPNASFLIRKESERNVLFRQFLDQISKHERSKRLGWDTYVKAPITRLQRYSLLLGTVHKNMLQETEEKSNLLIAMGEIKDVTLECDARVAEMSKKVDLLELGTKLVLRPGMERVELNLNHLGRELIFKGELQRLGANRFTWLDTYAMLFDHYLVLAKIITVRDAVGIKHDRYDVSKLPIPMDLLVLESTSDDPVVKSSVKGIGTATAVSTRPQAPTATVSSASGLTQTTSNSSANGVMVTNTVLEGYKEEKILYPFRLKHLGKSEVYTLYAPTAQSRQDWCEKIIEAKTKHAASLYAQNAEPFRLRVMADTAFAYDSLYGGSKSVIISGTPLDRAIREVEQEFEHIPGPRPGPVCRASVNCATTFTQSNGTQMVAVGTDYGIYLAEHANPRGWNRIINIPRVSQVAVLEEFSLMLLISDKSLIAYHLDAVCPVNGTPPPNDSARRAPQKLSGTRDVGFFAMGHMKDRMLVFYKKREGLSSTFKVLEPIFQKSTEKKHRFLRKGATEFFREFDEFYIPTECFGLNLFHSSLSISTHRGFEVLTLDKKQPWSVPDLKAPHVATIASRVRDQKPLGMFRLSETEFLLCYEECAVYVNKHGDVSRSVIMEFVGKAKSAALFGPYILLFDQDFVEIRNAQNGRLRQVIAGKDVRCLDDAQHTGGVFSGGKRSVKVALQHPEMERSQIVVELLLNEGLKE</sequence>
<evidence type="ECO:0000259" key="4">
    <source>
        <dbReference type="PROSITE" id="PS50003"/>
    </source>
</evidence>
<evidence type="ECO:0000313" key="8">
    <source>
        <dbReference type="Proteomes" id="UP000076632"/>
    </source>
</evidence>
<evidence type="ECO:0000259" key="6">
    <source>
        <dbReference type="PROSITE" id="PS50219"/>
    </source>
</evidence>
<evidence type="ECO:0000256" key="1">
    <source>
        <dbReference type="ARBA" id="ARBA00022553"/>
    </source>
</evidence>
<dbReference type="PANTHER" id="PTHR46572">
    <property type="entry name" value="RHO1 GDP-GTP EXCHANGE PROTEIN 1-RELATED"/>
    <property type="match status" value="1"/>
</dbReference>
<dbReference type="PROSITE" id="PS50003">
    <property type="entry name" value="PH_DOMAIN"/>
    <property type="match status" value="1"/>
</dbReference>
<dbReference type="Pfam" id="PF00780">
    <property type="entry name" value="CNH"/>
    <property type="match status" value="1"/>
</dbReference>
<dbReference type="SMART" id="SM00325">
    <property type="entry name" value="RhoGEF"/>
    <property type="match status" value="1"/>
</dbReference>
<dbReference type="RefSeq" id="XP_018188516.1">
    <property type="nucleotide sequence ID" value="XM_018332632.1"/>
</dbReference>
<dbReference type="OMA" id="ASHHISE"/>
<evidence type="ECO:0008006" key="9">
    <source>
        <dbReference type="Google" id="ProtNLM"/>
    </source>
</evidence>
<proteinExistence type="predicted"/>
<dbReference type="Gene3D" id="1.20.900.10">
    <property type="entry name" value="Dbl homology (DH) domain"/>
    <property type="match status" value="1"/>
</dbReference>
<feature type="region of interest" description="Disordered" evidence="3">
    <location>
        <begin position="192"/>
        <end position="223"/>
    </location>
</feature>
<dbReference type="InterPro" id="IPR057283">
    <property type="entry name" value="RGF3_WH"/>
</dbReference>
<name>A0A165H461_XYLHT</name>
<dbReference type="GO" id="GO:0005085">
    <property type="term" value="F:guanyl-nucleotide exchange factor activity"/>
    <property type="evidence" value="ECO:0007669"/>
    <property type="project" value="UniProtKB-KW"/>
</dbReference>
<organism evidence="7 8">
    <name type="scientific">Xylona heveae (strain CBS 132557 / TC161)</name>
    <dbReference type="NCBI Taxonomy" id="1328760"/>
    <lineage>
        <taxon>Eukaryota</taxon>
        <taxon>Fungi</taxon>
        <taxon>Dikarya</taxon>
        <taxon>Ascomycota</taxon>
        <taxon>Pezizomycotina</taxon>
        <taxon>Xylonomycetes</taxon>
        <taxon>Xylonales</taxon>
        <taxon>Xylonaceae</taxon>
        <taxon>Xylona</taxon>
    </lineage>
</organism>
<dbReference type="InterPro" id="IPR000219">
    <property type="entry name" value="DH_dom"/>
</dbReference>
<keyword evidence="2" id="KW-0344">Guanine-nucleotide releasing factor</keyword>
<feature type="domain" description="DH" evidence="5">
    <location>
        <begin position="940"/>
        <end position="1132"/>
    </location>
</feature>
<accession>A0A165H461</accession>
<dbReference type="SUPFAM" id="SSF50729">
    <property type="entry name" value="PH domain-like"/>
    <property type="match status" value="1"/>
</dbReference>
<dbReference type="SMART" id="SM00233">
    <property type="entry name" value="PH"/>
    <property type="match status" value="1"/>
</dbReference>
<feature type="region of interest" description="Disordered" evidence="3">
    <location>
        <begin position="387"/>
        <end position="417"/>
    </location>
</feature>